<organism evidence="9 10">
    <name type="scientific">Podospora didyma</name>
    <dbReference type="NCBI Taxonomy" id="330526"/>
    <lineage>
        <taxon>Eukaryota</taxon>
        <taxon>Fungi</taxon>
        <taxon>Dikarya</taxon>
        <taxon>Ascomycota</taxon>
        <taxon>Pezizomycotina</taxon>
        <taxon>Sordariomycetes</taxon>
        <taxon>Sordariomycetidae</taxon>
        <taxon>Sordariales</taxon>
        <taxon>Podosporaceae</taxon>
        <taxon>Podospora</taxon>
    </lineage>
</organism>
<feature type="transmembrane region" description="Helical" evidence="7">
    <location>
        <begin position="280"/>
        <end position="310"/>
    </location>
</feature>
<dbReference type="InterPro" id="IPR011701">
    <property type="entry name" value="MFS"/>
</dbReference>
<dbReference type="CDD" id="cd17325">
    <property type="entry name" value="MFS_MdtG_SLC18_like"/>
    <property type="match status" value="1"/>
</dbReference>
<evidence type="ECO:0000256" key="3">
    <source>
        <dbReference type="ARBA" id="ARBA00022692"/>
    </source>
</evidence>
<proteinExistence type="predicted"/>
<evidence type="ECO:0000256" key="2">
    <source>
        <dbReference type="ARBA" id="ARBA00022448"/>
    </source>
</evidence>
<sequence length="502" mass="53159">MARLSFRRALGWRSSPIVIGAAVAIGQFSDLFLFGMRIPLLPFLLRNNLGVPEEEVQGRIATLLASFSLASLIFAIPAGYVADFPRLRGPLYLVGLLALAGATITFYTSHKYAILIVTGALNGFSVAVLYAAGWSMVADAVAPENIGKALGTIRSFVSVGELAGPPVGGLIFSHWGFVGILATSLIVLALDFIMRLLMVDRPRMQRVPEADNSGDDEEETGKASETDRLLPHRTTVASSSAASATIATPSTPRQDDNDSVTLAGSSTTRGSGKKPHKKPFFLPIIFCLSDPQLVVSMLLFYVQFIIFGTYDATLTLEIIHEFHFTPEKVGAMYLALVVPRLLLGPVAGWAVDRFGPRRIAVAGYGIFVPALVAMLLPAEGYVSSAAGTGSPAFAIFCTSLAVQGVCVGLVMTPAMVKSKQAVETAMLRHPDRFGNRSALGQMFGLNTLIASLGLMTGNYTGASIRAAAGYGILNLVLAGLCAVSAALAWAVFQVDGNGNPHY</sequence>
<keyword evidence="10" id="KW-1185">Reference proteome</keyword>
<dbReference type="EMBL" id="JAULSW010000001">
    <property type="protein sequence ID" value="KAK3393534.1"/>
    <property type="molecule type" value="Genomic_DNA"/>
</dbReference>
<evidence type="ECO:0000256" key="1">
    <source>
        <dbReference type="ARBA" id="ARBA00004141"/>
    </source>
</evidence>
<feature type="transmembrane region" description="Helical" evidence="7">
    <location>
        <begin position="174"/>
        <end position="197"/>
    </location>
</feature>
<evidence type="ECO:0000256" key="7">
    <source>
        <dbReference type="SAM" id="Phobius"/>
    </source>
</evidence>
<feature type="transmembrane region" description="Helical" evidence="7">
    <location>
        <begin position="89"/>
        <end position="107"/>
    </location>
</feature>
<comment type="subcellular location">
    <subcellularLocation>
        <location evidence="1">Membrane</location>
        <topology evidence="1">Multi-pass membrane protein</topology>
    </subcellularLocation>
</comment>
<dbReference type="Pfam" id="PF07690">
    <property type="entry name" value="MFS_1"/>
    <property type="match status" value="1"/>
</dbReference>
<feature type="transmembrane region" description="Helical" evidence="7">
    <location>
        <begin position="358"/>
        <end position="378"/>
    </location>
</feature>
<evidence type="ECO:0000313" key="10">
    <source>
        <dbReference type="Proteomes" id="UP001285441"/>
    </source>
</evidence>
<feature type="compositionally biased region" description="Low complexity" evidence="6">
    <location>
        <begin position="234"/>
        <end position="251"/>
    </location>
</feature>
<dbReference type="Proteomes" id="UP001285441">
    <property type="component" value="Unassembled WGS sequence"/>
</dbReference>
<feature type="transmembrane region" description="Helical" evidence="7">
    <location>
        <begin position="60"/>
        <end position="82"/>
    </location>
</feature>
<dbReference type="PANTHER" id="PTHR23506:SF37">
    <property type="entry name" value="MAJOR FACILITATOR SUPERFAMILY (MFS) PROFILE DOMAIN-CONTAINING PROTEIN"/>
    <property type="match status" value="1"/>
</dbReference>
<feature type="transmembrane region" description="Helical" evidence="7">
    <location>
        <begin position="330"/>
        <end position="351"/>
    </location>
</feature>
<dbReference type="PANTHER" id="PTHR23506">
    <property type="entry name" value="GH10249P"/>
    <property type="match status" value="1"/>
</dbReference>
<name>A0AAE0U7Q6_9PEZI</name>
<dbReference type="GO" id="GO:0022857">
    <property type="term" value="F:transmembrane transporter activity"/>
    <property type="evidence" value="ECO:0007669"/>
    <property type="project" value="InterPro"/>
</dbReference>
<feature type="compositionally biased region" description="Basic and acidic residues" evidence="6">
    <location>
        <begin position="220"/>
        <end position="230"/>
    </location>
</feature>
<keyword evidence="2" id="KW-0813">Transport</keyword>
<reference evidence="9" key="1">
    <citation type="journal article" date="2023" name="Mol. Phylogenet. Evol.">
        <title>Genome-scale phylogeny and comparative genomics of the fungal order Sordariales.</title>
        <authorList>
            <person name="Hensen N."/>
            <person name="Bonometti L."/>
            <person name="Westerberg I."/>
            <person name="Brannstrom I.O."/>
            <person name="Guillou S."/>
            <person name="Cros-Aarteil S."/>
            <person name="Calhoun S."/>
            <person name="Haridas S."/>
            <person name="Kuo A."/>
            <person name="Mondo S."/>
            <person name="Pangilinan J."/>
            <person name="Riley R."/>
            <person name="LaButti K."/>
            <person name="Andreopoulos B."/>
            <person name="Lipzen A."/>
            <person name="Chen C."/>
            <person name="Yan M."/>
            <person name="Daum C."/>
            <person name="Ng V."/>
            <person name="Clum A."/>
            <person name="Steindorff A."/>
            <person name="Ohm R.A."/>
            <person name="Martin F."/>
            <person name="Silar P."/>
            <person name="Natvig D.O."/>
            <person name="Lalanne C."/>
            <person name="Gautier V."/>
            <person name="Ament-Velasquez S.L."/>
            <person name="Kruys A."/>
            <person name="Hutchinson M.I."/>
            <person name="Powell A.J."/>
            <person name="Barry K."/>
            <person name="Miller A.N."/>
            <person name="Grigoriev I.V."/>
            <person name="Debuchy R."/>
            <person name="Gladieux P."/>
            <person name="Hiltunen Thoren M."/>
            <person name="Johannesson H."/>
        </authorList>
    </citation>
    <scope>NUCLEOTIDE SEQUENCE</scope>
    <source>
        <strain evidence="9">CBS 232.78</strain>
    </source>
</reference>
<accession>A0AAE0U7Q6</accession>
<comment type="caution">
    <text evidence="9">The sequence shown here is derived from an EMBL/GenBank/DDBJ whole genome shotgun (WGS) entry which is preliminary data.</text>
</comment>
<keyword evidence="3 7" id="KW-0812">Transmembrane</keyword>
<dbReference type="GO" id="GO:0016020">
    <property type="term" value="C:membrane"/>
    <property type="evidence" value="ECO:0007669"/>
    <property type="project" value="UniProtKB-SubCell"/>
</dbReference>
<keyword evidence="5 7" id="KW-0472">Membrane</keyword>
<feature type="transmembrane region" description="Helical" evidence="7">
    <location>
        <begin position="21"/>
        <end position="40"/>
    </location>
</feature>
<feature type="domain" description="Major facilitator superfamily (MFS) profile" evidence="8">
    <location>
        <begin position="19"/>
        <end position="496"/>
    </location>
</feature>
<evidence type="ECO:0000256" key="6">
    <source>
        <dbReference type="SAM" id="MobiDB-lite"/>
    </source>
</evidence>
<evidence type="ECO:0000259" key="8">
    <source>
        <dbReference type="PROSITE" id="PS50850"/>
    </source>
</evidence>
<reference evidence="9" key="2">
    <citation type="submission" date="2023-06" db="EMBL/GenBank/DDBJ databases">
        <authorList>
            <consortium name="Lawrence Berkeley National Laboratory"/>
            <person name="Haridas S."/>
            <person name="Hensen N."/>
            <person name="Bonometti L."/>
            <person name="Westerberg I."/>
            <person name="Brannstrom I.O."/>
            <person name="Guillou S."/>
            <person name="Cros-Aarteil S."/>
            <person name="Calhoun S."/>
            <person name="Kuo A."/>
            <person name="Mondo S."/>
            <person name="Pangilinan J."/>
            <person name="Riley R."/>
            <person name="LaButti K."/>
            <person name="Andreopoulos B."/>
            <person name="Lipzen A."/>
            <person name="Chen C."/>
            <person name="Yanf M."/>
            <person name="Daum C."/>
            <person name="Ng V."/>
            <person name="Clum A."/>
            <person name="Steindorff A."/>
            <person name="Ohm R."/>
            <person name="Martin F."/>
            <person name="Silar P."/>
            <person name="Natvig D."/>
            <person name="Lalanne C."/>
            <person name="Gautier V."/>
            <person name="Ament-velasquez S.L."/>
            <person name="Kruys A."/>
            <person name="Hutchinson M.I."/>
            <person name="Powell A.J."/>
            <person name="Barry K."/>
            <person name="Miller A.N."/>
            <person name="Grigoriev I.V."/>
            <person name="Debuchy R."/>
            <person name="Gladieux P."/>
            <person name="Thoren M.H."/>
            <person name="Johannesson H."/>
        </authorList>
    </citation>
    <scope>NUCLEOTIDE SEQUENCE</scope>
    <source>
        <strain evidence="9">CBS 232.78</strain>
    </source>
</reference>
<feature type="transmembrane region" description="Helical" evidence="7">
    <location>
        <begin position="113"/>
        <end position="137"/>
    </location>
</feature>
<dbReference type="InterPro" id="IPR036259">
    <property type="entry name" value="MFS_trans_sf"/>
</dbReference>
<evidence type="ECO:0000256" key="4">
    <source>
        <dbReference type="ARBA" id="ARBA00022989"/>
    </source>
</evidence>
<evidence type="ECO:0000313" key="9">
    <source>
        <dbReference type="EMBL" id="KAK3393534.1"/>
    </source>
</evidence>
<protein>
    <submittedName>
        <fullName evidence="9">Major facilitator superfamily domain-containing protein</fullName>
    </submittedName>
</protein>
<feature type="transmembrane region" description="Helical" evidence="7">
    <location>
        <begin position="390"/>
        <end position="416"/>
    </location>
</feature>
<feature type="region of interest" description="Disordered" evidence="6">
    <location>
        <begin position="207"/>
        <end position="275"/>
    </location>
</feature>
<dbReference type="Gene3D" id="1.20.1250.20">
    <property type="entry name" value="MFS general substrate transporter like domains"/>
    <property type="match status" value="2"/>
</dbReference>
<dbReference type="AlphaFoldDB" id="A0AAE0U7Q6"/>
<feature type="transmembrane region" description="Helical" evidence="7">
    <location>
        <begin position="467"/>
        <end position="492"/>
    </location>
</feature>
<dbReference type="InterPro" id="IPR050930">
    <property type="entry name" value="MFS_Vesicular_Transporter"/>
</dbReference>
<dbReference type="PROSITE" id="PS50850">
    <property type="entry name" value="MFS"/>
    <property type="match status" value="1"/>
</dbReference>
<evidence type="ECO:0000256" key="5">
    <source>
        <dbReference type="ARBA" id="ARBA00023136"/>
    </source>
</evidence>
<feature type="transmembrane region" description="Helical" evidence="7">
    <location>
        <begin position="149"/>
        <end position="168"/>
    </location>
</feature>
<dbReference type="SUPFAM" id="SSF103473">
    <property type="entry name" value="MFS general substrate transporter"/>
    <property type="match status" value="1"/>
</dbReference>
<keyword evidence="4 7" id="KW-1133">Transmembrane helix</keyword>
<gene>
    <name evidence="9" type="ORF">B0H63DRAFT_19353</name>
</gene>
<feature type="compositionally biased region" description="Polar residues" evidence="6">
    <location>
        <begin position="259"/>
        <end position="270"/>
    </location>
</feature>
<dbReference type="InterPro" id="IPR020846">
    <property type="entry name" value="MFS_dom"/>
</dbReference>